<evidence type="ECO:0000256" key="3">
    <source>
        <dbReference type="ARBA" id="ARBA00022525"/>
    </source>
</evidence>
<dbReference type="Pfam" id="PF03443">
    <property type="entry name" value="AA9"/>
    <property type="match status" value="1"/>
</dbReference>
<dbReference type="PANTHER" id="PTHR33353:SF34">
    <property type="entry name" value="ENDO-BETA-1,4-GLUCANASE D"/>
    <property type="match status" value="1"/>
</dbReference>
<dbReference type="PANTHER" id="PTHR33353">
    <property type="entry name" value="PUTATIVE (AFU_ORTHOLOGUE AFUA_1G12560)-RELATED"/>
    <property type="match status" value="1"/>
</dbReference>
<name>A0AAJ0D980_9PEZI</name>
<organism evidence="6 7">
    <name type="scientific">Extremus antarcticus</name>
    <dbReference type="NCBI Taxonomy" id="702011"/>
    <lineage>
        <taxon>Eukaryota</taxon>
        <taxon>Fungi</taxon>
        <taxon>Dikarya</taxon>
        <taxon>Ascomycota</taxon>
        <taxon>Pezizomycotina</taxon>
        <taxon>Dothideomycetes</taxon>
        <taxon>Dothideomycetidae</taxon>
        <taxon>Mycosphaerellales</taxon>
        <taxon>Extremaceae</taxon>
        <taxon>Extremus</taxon>
    </lineage>
</organism>
<evidence type="ECO:0000256" key="4">
    <source>
        <dbReference type="ARBA" id="ARBA00023157"/>
    </source>
</evidence>
<dbReference type="Gene3D" id="2.70.50.70">
    <property type="match status" value="1"/>
</dbReference>
<evidence type="ECO:0000256" key="1">
    <source>
        <dbReference type="ARBA" id="ARBA00001973"/>
    </source>
</evidence>
<comment type="cofactor">
    <cofactor evidence="1">
        <name>Cu(2+)</name>
        <dbReference type="ChEBI" id="CHEBI:29036"/>
    </cofactor>
</comment>
<keyword evidence="7" id="KW-1185">Reference proteome</keyword>
<evidence type="ECO:0000313" key="6">
    <source>
        <dbReference type="EMBL" id="KAK3049552.1"/>
    </source>
</evidence>
<dbReference type="InterPro" id="IPR049892">
    <property type="entry name" value="AA9"/>
</dbReference>
<dbReference type="AlphaFoldDB" id="A0AAJ0D980"/>
<dbReference type="Proteomes" id="UP001271007">
    <property type="component" value="Unassembled WGS sequence"/>
</dbReference>
<comment type="caution">
    <text evidence="6">The sequence shown here is derived from an EMBL/GenBank/DDBJ whole genome shotgun (WGS) entry which is preliminary data.</text>
</comment>
<feature type="domain" description="Auxiliary Activity family 9 catalytic" evidence="5">
    <location>
        <begin position="3"/>
        <end position="172"/>
    </location>
</feature>
<evidence type="ECO:0000259" key="5">
    <source>
        <dbReference type="Pfam" id="PF03443"/>
    </source>
</evidence>
<keyword evidence="3" id="KW-0964">Secreted</keyword>
<dbReference type="CDD" id="cd21175">
    <property type="entry name" value="LPMO_AA9"/>
    <property type="match status" value="1"/>
</dbReference>
<comment type="subcellular location">
    <subcellularLocation>
        <location evidence="2">Secreted</location>
    </subcellularLocation>
</comment>
<evidence type="ECO:0000256" key="2">
    <source>
        <dbReference type="ARBA" id="ARBA00004613"/>
    </source>
</evidence>
<reference evidence="6" key="1">
    <citation type="submission" date="2023-04" db="EMBL/GenBank/DDBJ databases">
        <title>Black Yeasts Isolated from many extreme environments.</title>
        <authorList>
            <person name="Coleine C."/>
            <person name="Stajich J.E."/>
            <person name="Selbmann L."/>
        </authorList>
    </citation>
    <scope>NUCLEOTIDE SEQUENCE</scope>
    <source>
        <strain evidence="6">CCFEE 5312</strain>
    </source>
</reference>
<dbReference type="InterPro" id="IPR005103">
    <property type="entry name" value="AA9_LPMO"/>
</dbReference>
<evidence type="ECO:0000313" key="7">
    <source>
        <dbReference type="Proteomes" id="UP001271007"/>
    </source>
</evidence>
<accession>A0AAJ0D980</accession>
<keyword evidence="4" id="KW-1015">Disulfide bond</keyword>
<sequence length="197" mass="20532">MSDNSQQDIVCHKSATPGTDSIPVTAGSSIDLQWNTWPDSHHGPVIDYLAKCSGSCSSVDKSTLSWGKIDQGGLIDDSAPPGKWASDQLLANNVTWTVKIPASVAPGNYVLRHEIIGLHSAGNANGAQNYPQCINLAITGSGSAVPSGTAATAFYKATDPGILISIYQTISSYTIPGPALWSGAKKRHAKAPKAFVA</sequence>
<dbReference type="EMBL" id="JAWDJX010000039">
    <property type="protein sequence ID" value="KAK3049552.1"/>
    <property type="molecule type" value="Genomic_DNA"/>
</dbReference>
<proteinExistence type="predicted"/>
<dbReference type="GO" id="GO:0005576">
    <property type="term" value="C:extracellular region"/>
    <property type="evidence" value="ECO:0007669"/>
    <property type="project" value="UniProtKB-SubCell"/>
</dbReference>
<protein>
    <recommendedName>
        <fullName evidence="5">Auxiliary Activity family 9 catalytic domain-containing protein</fullName>
    </recommendedName>
</protein>
<gene>
    <name evidence="6" type="ORF">LTR09_009220</name>
</gene>